<dbReference type="RefSeq" id="WP_386262386.1">
    <property type="nucleotide sequence ID" value="NZ_CP072988.1"/>
</dbReference>
<comment type="caution">
    <text evidence="2">The sequence shown here is derived from an EMBL/GenBank/DDBJ whole genome shotgun (WGS) entry which is preliminary data.</text>
</comment>
<dbReference type="EMBL" id="JBKAMQ010000002">
    <property type="protein sequence ID" value="MFN6506002.1"/>
    <property type="molecule type" value="Genomic_DNA"/>
</dbReference>
<organism evidence="2 3">
    <name type="scientific">Xanthomonas translucens pv. translucens</name>
    <dbReference type="NCBI Taxonomy" id="134875"/>
    <lineage>
        <taxon>Bacteria</taxon>
        <taxon>Pseudomonadati</taxon>
        <taxon>Pseudomonadota</taxon>
        <taxon>Gammaproteobacteria</taxon>
        <taxon>Lysobacterales</taxon>
        <taxon>Lysobacteraceae</taxon>
        <taxon>Xanthomonas</taxon>
        <taxon>Xanthomonas translucens group</taxon>
    </lineage>
</organism>
<protein>
    <submittedName>
        <fullName evidence="2">MYXO-CTERM sorting domain-containing protein</fullName>
    </submittedName>
</protein>
<sequence length="84" mass="8911">MARQPRPAAANEWHRRATGGAGKGPAWAVLAIGAGHYRRRRRSAACGGRPALAWYDACVACLGLAHHRYRGETAPIATGKCTAC</sequence>
<dbReference type="InterPro" id="IPR024038">
    <property type="entry name" value="MYXO-CTERM"/>
</dbReference>
<dbReference type="Proteomes" id="UP001635788">
    <property type="component" value="Unassembled WGS sequence"/>
</dbReference>
<reference evidence="2 3" key="1">
    <citation type="submission" date="2024-12" db="EMBL/GenBank/DDBJ databases">
        <authorList>
            <person name="Alaofin S."/>
            <person name="Velasco D."/>
            <person name="Li D."/>
            <person name="Baldwin T."/>
            <person name="Liu Z."/>
            <person name="Schachterle J.K."/>
        </authorList>
    </citation>
    <scope>NUCLEOTIDE SEQUENCE [LARGE SCALE GENOMIC DNA]</scope>
    <source>
        <strain evidence="2 3">B1</strain>
    </source>
</reference>
<dbReference type="NCBIfam" id="TIGR03901">
    <property type="entry name" value="MYXO-CTERM"/>
    <property type="match status" value="1"/>
</dbReference>
<evidence type="ECO:0000256" key="1">
    <source>
        <dbReference type="SAM" id="MobiDB-lite"/>
    </source>
</evidence>
<name>A0ABW9KQB1_XANCT</name>
<evidence type="ECO:0000313" key="2">
    <source>
        <dbReference type="EMBL" id="MFN6506002.1"/>
    </source>
</evidence>
<accession>A0ABW9KQB1</accession>
<proteinExistence type="predicted"/>
<keyword evidence="3" id="KW-1185">Reference proteome</keyword>
<gene>
    <name evidence="2" type="ORF">ACK3FC_01815</name>
</gene>
<feature type="region of interest" description="Disordered" evidence="1">
    <location>
        <begin position="1"/>
        <end position="23"/>
    </location>
</feature>
<evidence type="ECO:0000313" key="3">
    <source>
        <dbReference type="Proteomes" id="UP001635788"/>
    </source>
</evidence>